<feature type="non-terminal residue" evidence="3">
    <location>
        <position position="252"/>
    </location>
</feature>
<evidence type="ECO:0000259" key="1">
    <source>
        <dbReference type="Pfam" id="PF02770"/>
    </source>
</evidence>
<gene>
    <name evidence="3" type="ORF">METZ01_LOCUS206760</name>
</gene>
<protein>
    <recommendedName>
        <fullName evidence="4">Acyl-CoA dehydrogenase/oxidase N-terminal domain-containing protein</fullName>
    </recommendedName>
</protein>
<feature type="domain" description="Acyl-CoA oxidase/dehydrogenase middle" evidence="1">
    <location>
        <begin position="124"/>
        <end position="216"/>
    </location>
</feature>
<dbReference type="Pfam" id="PF02770">
    <property type="entry name" value="Acyl-CoA_dh_M"/>
    <property type="match status" value="1"/>
</dbReference>
<dbReference type="InterPro" id="IPR009100">
    <property type="entry name" value="AcylCoA_DH/oxidase_NM_dom_sf"/>
</dbReference>
<evidence type="ECO:0008006" key="4">
    <source>
        <dbReference type="Google" id="ProtNLM"/>
    </source>
</evidence>
<evidence type="ECO:0000259" key="2">
    <source>
        <dbReference type="Pfam" id="PF02771"/>
    </source>
</evidence>
<proteinExistence type="predicted"/>
<dbReference type="PANTHER" id="PTHR43884:SF12">
    <property type="entry name" value="ISOVALERYL-COA DEHYDROGENASE, MITOCHONDRIAL-RELATED"/>
    <property type="match status" value="1"/>
</dbReference>
<feature type="domain" description="Acyl-CoA dehydrogenase/oxidase N-terminal" evidence="2">
    <location>
        <begin position="7"/>
        <end position="115"/>
    </location>
</feature>
<dbReference type="AlphaFoldDB" id="A0A382ESX2"/>
<dbReference type="GO" id="GO:0003995">
    <property type="term" value="F:acyl-CoA dehydrogenase activity"/>
    <property type="evidence" value="ECO:0007669"/>
    <property type="project" value="TreeGrafter"/>
</dbReference>
<dbReference type="Pfam" id="PF02771">
    <property type="entry name" value="Acyl-CoA_dh_N"/>
    <property type="match status" value="1"/>
</dbReference>
<dbReference type="PANTHER" id="PTHR43884">
    <property type="entry name" value="ACYL-COA DEHYDROGENASE"/>
    <property type="match status" value="1"/>
</dbReference>
<dbReference type="InterPro" id="IPR006091">
    <property type="entry name" value="Acyl-CoA_Oxase/DH_mid-dom"/>
</dbReference>
<name>A0A382ESX2_9ZZZZ</name>
<dbReference type="EMBL" id="UINC01046201">
    <property type="protein sequence ID" value="SVB53906.1"/>
    <property type="molecule type" value="Genomic_DNA"/>
</dbReference>
<sequence length="252" mass="27467">MDFLLNKKQRELIQIAKEVARECLEPRAYEVDKKADHPRASWADVWNHGLLGMTIPEEYGGLGLDPLSYVLVVEQLAGGCTNTAMTVHMHSVVMRYIDSLGTPEQKATFYPEIVDQGKLFGSWGSEPSRRGGTGSVQTILSRKGDQYVINGDKHFCTMAGGAHRYMVHCNVQGLDGGRNIVMALVPHNNMGITVKGEWDTLGMRGTVSPSVSFSDCKVEDDWILGEVGQAERSGIGQIFGLGYSAVYLGAAG</sequence>
<reference evidence="3" key="1">
    <citation type="submission" date="2018-05" db="EMBL/GenBank/DDBJ databases">
        <authorList>
            <person name="Lanie J.A."/>
            <person name="Ng W.-L."/>
            <person name="Kazmierczak K.M."/>
            <person name="Andrzejewski T.M."/>
            <person name="Davidsen T.M."/>
            <person name="Wayne K.J."/>
            <person name="Tettelin H."/>
            <person name="Glass J.I."/>
            <person name="Rusch D."/>
            <person name="Podicherti R."/>
            <person name="Tsui H.-C.T."/>
            <person name="Winkler M.E."/>
        </authorList>
    </citation>
    <scope>NUCLEOTIDE SEQUENCE</scope>
</reference>
<dbReference type="SUPFAM" id="SSF56645">
    <property type="entry name" value="Acyl-CoA dehydrogenase NM domain-like"/>
    <property type="match status" value="1"/>
</dbReference>
<dbReference type="InterPro" id="IPR013786">
    <property type="entry name" value="AcylCoA_DH/ox_N"/>
</dbReference>
<organism evidence="3">
    <name type="scientific">marine metagenome</name>
    <dbReference type="NCBI Taxonomy" id="408172"/>
    <lineage>
        <taxon>unclassified sequences</taxon>
        <taxon>metagenomes</taxon>
        <taxon>ecological metagenomes</taxon>
    </lineage>
</organism>
<dbReference type="Gene3D" id="2.40.110.10">
    <property type="entry name" value="Butyryl-CoA Dehydrogenase, subunit A, domain 2"/>
    <property type="match status" value="1"/>
</dbReference>
<evidence type="ECO:0000313" key="3">
    <source>
        <dbReference type="EMBL" id="SVB53906.1"/>
    </source>
</evidence>
<dbReference type="InterPro" id="IPR046373">
    <property type="entry name" value="Acyl-CoA_Oxase/DH_mid-dom_sf"/>
</dbReference>
<accession>A0A382ESX2</accession>
<dbReference type="Gene3D" id="1.10.540.10">
    <property type="entry name" value="Acyl-CoA dehydrogenase/oxidase, N-terminal domain"/>
    <property type="match status" value="1"/>
</dbReference>
<dbReference type="GO" id="GO:0050660">
    <property type="term" value="F:flavin adenine dinucleotide binding"/>
    <property type="evidence" value="ECO:0007669"/>
    <property type="project" value="InterPro"/>
</dbReference>
<dbReference type="InterPro" id="IPR037069">
    <property type="entry name" value="AcylCoA_DH/ox_N_sf"/>
</dbReference>